<protein>
    <submittedName>
        <fullName evidence="1">Uncharacterized protein</fullName>
    </submittedName>
</protein>
<organism evidence="1">
    <name type="scientific">marine sediment metagenome</name>
    <dbReference type="NCBI Taxonomy" id="412755"/>
    <lineage>
        <taxon>unclassified sequences</taxon>
        <taxon>metagenomes</taxon>
        <taxon>ecological metagenomes</taxon>
    </lineage>
</organism>
<comment type="caution">
    <text evidence="1">The sequence shown here is derived from an EMBL/GenBank/DDBJ whole genome shotgun (WGS) entry which is preliminary data.</text>
</comment>
<name>A0A0F9JH72_9ZZZZ</name>
<reference evidence="1" key="1">
    <citation type="journal article" date="2015" name="Nature">
        <title>Complex archaea that bridge the gap between prokaryotes and eukaryotes.</title>
        <authorList>
            <person name="Spang A."/>
            <person name="Saw J.H."/>
            <person name="Jorgensen S.L."/>
            <person name="Zaremba-Niedzwiedzka K."/>
            <person name="Martijn J."/>
            <person name="Lind A.E."/>
            <person name="van Eijk R."/>
            <person name="Schleper C."/>
            <person name="Guy L."/>
            <person name="Ettema T.J."/>
        </authorList>
    </citation>
    <scope>NUCLEOTIDE SEQUENCE</scope>
</reference>
<dbReference type="EMBL" id="LAZR01011430">
    <property type="protein sequence ID" value="KKM61711.1"/>
    <property type="molecule type" value="Genomic_DNA"/>
</dbReference>
<dbReference type="AlphaFoldDB" id="A0A0F9JH72"/>
<sequence>MPISWRDWSPGLNNGHMTLREVYDTLPGASAVEIAWHVKMFENPTSPIAFTGAINLAPHDCIHILLGRGLLNQDEAFVIGYTMGTNKNLSRWEIWAFKKIARYFYPKPYKFRKGDEIAYDLGIGRGLESDVKDIQNIPLFTDQYLDRKISDVRKMIGVNVPELRAYYRKEKRLIPGTKESLRLPVDPDVTVTKLVRPDGKECD</sequence>
<accession>A0A0F9JH72</accession>
<evidence type="ECO:0000313" key="1">
    <source>
        <dbReference type="EMBL" id="KKM61711.1"/>
    </source>
</evidence>
<gene>
    <name evidence="1" type="ORF">LCGC14_1528940</name>
</gene>
<proteinExistence type="predicted"/>